<dbReference type="EMBL" id="JAWDGP010000795">
    <property type="protein sequence ID" value="KAK3797218.1"/>
    <property type="molecule type" value="Genomic_DNA"/>
</dbReference>
<keyword evidence="14" id="KW-1185">Reference proteome</keyword>
<keyword evidence="5" id="KW-0819">tRNA processing</keyword>
<evidence type="ECO:0000313" key="14">
    <source>
        <dbReference type="Proteomes" id="UP001283361"/>
    </source>
</evidence>
<organism evidence="13 14">
    <name type="scientific">Elysia crispata</name>
    <name type="common">lettuce slug</name>
    <dbReference type="NCBI Taxonomy" id="231223"/>
    <lineage>
        <taxon>Eukaryota</taxon>
        <taxon>Metazoa</taxon>
        <taxon>Spiralia</taxon>
        <taxon>Lophotrochozoa</taxon>
        <taxon>Mollusca</taxon>
        <taxon>Gastropoda</taxon>
        <taxon>Heterobranchia</taxon>
        <taxon>Euthyneura</taxon>
        <taxon>Panpulmonata</taxon>
        <taxon>Sacoglossa</taxon>
        <taxon>Placobranchoidea</taxon>
        <taxon>Plakobranchidae</taxon>
        <taxon>Elysia</taxon>
    </lineage>
</organism>
<evidence type="ECO:0000256" key="2">
    <source>
        <dbReference type="ARBA" id="ARBA00012386"/>
    </source>
</evidence>
<dbReference type="EC" id="2.5.1.25" evidence="2"/>
<accession>A0AAE1E8W8</accession>
<reference evidence="13" key="1">
    <citation type="journal article" date="2023" name="G3 (Bethesda)">
        <title>A reference genome for the long-term kleptoplast-retaining sea slug Elysia crispata morphotype clarki.</title>
        <authorList>
            <person name="Eastman K.E."/>
            <person name="Pendleton A.L."/>
            <person name="Shaikh M.A."/>
            <person name="Suttiyut T."/>
            <person name="Ogas R."/>
            <person name="Tomko P."/>
            <person name="Gavelis G."/>
            <person name="Widhalm J.R."/>
            <person name="Wisecaver J.H."/>
        </authorList>
    </citation>
    <scope>NUCLEOTIDE SEQUENCE</scope>
    <source>
        <strain evidence="13">ECLA1</strain>
    </source>
</reference>
<dbReference type="Pfam" id="PF03942">
    <property type="entry name" value="DTW"/>
    <property type="match status" value="1"/>
</dbReference>
<keyword evidence="6" id="KW-0539">Nucleus</keyword>
<dbReference type="InterPro" id="IPR051521">
    <property type="entry name" value="tRNA_Mod/Golgi_Maint"/>
</dbReference>
<evidence type="ECO:0000256" key="3">
    <source>
        <dbReference type="ARBA" id="ARBA00022679"/>
    </source>
</evidence>
<dbReference type="Proteomes" id="UP001283361">
    <property type="component" value="Unassembled WGS sequence"/>
</dbReference>
<keyword evidence="3" id="KW-0808">Transferase</keyword>
<evidence type="ECO:0000256" key="4">
    <source>
        <dbReference type="ARBA" id="ARBA00022691"/>
    </source>
</evidence>
<comment type="subcellular location">
    <subcellularLocation>
        <location evidence="1">Nucleus</location>
    </subcellularLocation>
</comment>
<dbReference type="GO" id="GO:0005634">
    <property type="term" value="C:nucleus"/>
    <property type="evidence" value="ECO:0007669"/>
    <property type="project" value="UniProtKB-SubCell"/>
</dbReference>
<gene>
    <name evidence="13" type="ORF">RRG08_030445</name>
</gene>
<evidence type="ECO:0000256" key="10">
    <source>
        <dbReference type="ARBA" id="ARBA00042508"/>
    </source>
</evidence>
<dbReference type="AlphaFoldDB" id="A0AAE1E8W8"/>
<dbReference type="SMART" id="SM01144">
    <property type="entry name" value="DTW"/>
    <property type="match status" value="1"/>
</dbReference>
<dbReference type="GO" id="GO:0006400">
    <property type="term" value="P:tRNA modification"/>
    <property type="evidence" value="ECO:0007669"/>
    <property type="project" value="TreeGrafter"/>
</dbReference>
<comment type="similarity">
    <text evidence="8">Belongs to the TDD superfamily. DTWD1 family.</text>
</comment>
<keyword evidence="4" id="KW-0949">S-adenosyl-L-methionine</keyword>
<evidence type="ECO:0000256" key="9">
    <source>
        <dbReference type="ARBA" id="ARBA00039242"/>
    </source>
</evidence>
<comment type="function">
    <text evidence="7">Catalyzes the formation of 3-(3-amino-3-carboxypropyl)uridine (acp3U) at position 20 in the D-loop of several cytoplasmic tRNAs (acp3U(20)).</text>
</comment>
<proteinExistence type="inferred from homology"/>
<evidence type="ECO:0000256" key="5">
    <source>
        <dbReference type="ARBA" id="ARBA00022694"/>
    </source>
</evidence>
<feature type="domain" description="DTW" evidence="12">
    <location>
        <begin position="32"/>
        <end position="299"/>
    </location>
</feature>
<evidence type="ECO:0000256" key="8">
    <source>
        <dbReference type="ARBA" id="ARBA00038290"/>
    </source>
</evidence>
<dbReference type="InterPro" id="IPR005636">
    <property type="entry name" value="DTW"/>
</dbReference>
<name>A0AAE1E8W8_9GAST</name>
<dbReference type="PANTHER" id="PTHR15627:SF8">
    <property type="entry name" value="TRNA-URIDINE AMINOCARBOXYPROPYLTRANSFERASE 1"/>
    <property type="match status" value="1"/>
</dbReference>
<protein>
    <recommendedName>
        <fullName evidence="9">tRNA-uridine aminocarboxypropyltransferase 1</fullName>
        <ecNumber evidence="2">2.5.1.25</ecNumber>
    </recommendedName>
    <alternativeName>
        <fullName evidence="10">DTW domain-containing protein 1</fullName>
    </alternativeName>
</protein>
<evidence type="ECO:0000259" key="12">
    <source>
        <dbReference type="SMART" id="SM01144"/>
    </source>
</evidence>
<dbReference type="GO" id="GO:0016432">
    <property type="term" value="F:tRNA-uridine aminocarboxypropyltransferase activity"/>
    <property type="evidence" value="ECO:0007669"/>
    <property type="project" value="UniProtKB-EC"/>
</dbReference>
<comment type="caution">
    <text evidence="13">The sequence shown here is derived from an EMBL/GenBank/DDBJ whole genome shotgun (WGS) entry which is preliminary data.</text>
</comment>
<evidence type="ECO:0000256" key="11">
    <source>
        <dbReference type="ARBA" id="ARBA00048718"/>
    </source>
</evidence>
<dbReference type="PANTHER" id="PTHR15627">
    <property type="entry name" value="NATURAL KILLER CELL-SPECIFIC ANTIGEN KLIP1"/>
    <property type="match status" value="1"/>
</dbReference>
<evidence type="ECO:0000313" key="13">
    <source>
        <dbReference type="EMBL" id="KAK3797218.1"/>
    </source>
</evidence>
<evidence type="ECO:0000256" key="1">
    <source>
        <dbReference type="ARBA" id="ARBA00004123"/>
    </source>
</evidence>
<evidence type="ECO:0000256" key="7">
    <source>
        <dbReference type="ARBA" id="ARBA00037050"/>
    </source>
</evidence>
<comment type="catalytic activity">
    <reaction evidence="11">
        <text>a uridine in tRNA + S-adenosyl-L-methionine = a 3-[(3S)-3-amino-3-carboxypropyl]uridine in tRNA + S-methyl-5'-thioadenosine + H(+)</text>
        <dbReference type="Rhea" id="RHEA:62432"/>
        <dbReference type="Rhea" id="RHEA-COMP:13339"/>
        <dbReference type="Rhea" id="RHEA-COMP:16092"/>
        <dbReference type="ChEBI" id="CHEBI:15378"/>
        <dbReference type="ChEBI" id="CHEBI:17509"/>
        <dbReference type="ChEBI" id="CHEBI:59789"/>
        <dbReference type="ChEBI" id="CHEBI:65315"/>
        <dbReference type="ChEBI" id="CHEBI:82930"/>
        <dbReference type="EC" id="2.5.1.25"/>
    </reaction>
</comment>
<evidence type="ECO:0000256" key="6">
    <source>
        <dbReference type="ARBA" id="ARBA00023242"/>
    </source>
</evidence>
<sequence>MDNPFPATVISDWGFLESVVERSVCPLCKKSRKYFCYSCLVALPNIADDIPKVQLPVTVDIIKHPNEIDGKSTSCHAAVLAPDDVRVFTYPCIPDYDPQKAVLVFPCEDSVTLDNLKDKFKQNDPSVLQTRLSKDQSKCVDSSNKKELSSDVALIDNSILNGISCDLKPTGMVISRKRCNEQTMQTRDQHELPSKHAKLSLKMPFEKVVLIDSTWNQTRNIANDERLKNLMKVELKSQNTNFWRRQEGIPKSYLSTIEAIYYFMRDIHTIFLETEYAHEYDDLLFFFCFMYNKIQSSQKKSNKNLKKKIDSA</sequence>